<name>A0ABT6N932_9FIRM</name>
<comment type="caution">
    <text evidence="1">The sequence shown here is derived from an EMBL/GenBank/DDBJ whole genome shotgun (WGS) entry which is preliminary data.</text>
</comment>
<dbReference type="RefSeq" id="WP_281092715.1">
    <property type="nucleotide sequence ID" value="NZ_JARYZI010000001.1"/>
</dbReference>
<dbReference type="Proteomes" id="UP001158045">
    <property type="component" value="Unassembled WGS sequence"/>
</dbReference>
<evidence type="ECO:0000313" key="2">
    <source>
        <dbReference type="Proteomes" id="UP001158045"/>
    </source>
</evidence>
<protein>
    <recommendedName>
        <fullName evidence="3">Phospholipase C/D domain-containing protein</fullName>
    </recommendedName>
</protein>
<proteinExistence type="predicted"/>
<reference evidence="1 2" key="1">
    <citation type="submission" date="2023-04" db="EMBL/GenBank/DDBJ databases">
        <title>Fusibacter bizertensis strain WBS, isolated from littoral bottom sediments of the Arctic seas - biochemical and genomic analysis.</title>
        <authorList>
            <person name="Brioukhanov A.L."/>
        </authorList>
    </citation>
    <scope>NUCLEOTIDE SEQUENCE [LARGE SCALE GENOMIC DNA]</scope>
    <source>
        <strain evidence="1 2">WBS</strain>
    </source>
</reference>
<evidence type="ECO:0008006" key="3">
    <source>
        <dbReference type="Google" id="ProtNLM"/>
    </source>
</evidence>
<dbReference type="EMBL" id="JARYZI010000001">
    <property type="protein sequence ID" value="MDH8676914.1"/>
    <property type="molecule type" value="Genomic_DNA"/>
</dbReference>
<keyword evidence="2" id="KW-1185">Reference proteome</keyword>
<organism evidence="1 2">
    <name type="scientific">Fusibacter bizertensis</name>
    <dbReference type="NCBI Taxonomy" id="1488331"/>
    <lineage>
        <taxon>Bacteria</taxon>
        <taxon>Bacillati</taxon>
        <taxon>Bacillota</taxon>
        <taxon>Clostridia</taxon>
        <taxon>Eubacteriales</taxon>
        <taxon>Eubacteriales Family XII. Incertae Sedis</taxon>
        <taxon>Fusibacter</taxon>
    </lineage>
</organism>
<sequence>MASRIMHYCIGKKILENIKTINPIEFHIGNLVPDVSKWGNGDYERAHFGYTNEKQKGINYQEFLNKYMESENLSDYKLGYFVHLLADAIWLKQIQDTYIRSKTNKNKLYELGYKDMYKLNPILIEEFELEKFNFTSIEEEIDEIDKSWISELSKSLNDDFSVQFIDNEMQVYPLVSIFNFIKEAESHCTRTILQIKNKIEIINPATFYVEDNLFSISKA</sequence>
<accession>A0ABT6N932</accession>
<gene>
    <name evidence="1" type="ORF">QE109_02080</name>
</gene>
<evidence type="ECO:0000313" key="1">
    <source>
        <dbReference type="EMBL" id="MDH8676914.1"/>
    </source>
</evidence>